<evidence type="ECO:0000313" key="2">
    <source>
        <dbReference type="Proteomes" id="UP000280881"/>
    </source>
</evidence>
<protein>
    <submittedName>
        <fullName evidence="1">Uncharacterized protein</fullName>
    </submittedName>
</protein>
<sequence>MKLGLNIYLDSKLISISVIELGNDELVNMFGDILKYNDFDKLVKSEPDSEKEVLIKNISKVQIRFFNLTGIDIDE</sequence>
<organism evidence="1 2">
    <name type="scientific">Thermovibrio guaymasensis</name>
    <dbReference type="NCBI Taxonomy" id="240167"/>
    <lineage>
        <taxon>Bacteria</taxon>
        <taxon>Pseudomonadati</taxon>
        <taxon>Aquificota</taxon>
        <taxon>Aquificia</taxon>
        <taxon>Desulfurobacteriales</taxon>
        <taxon>Desulfurobacteriaceae</taxon>
        <taxon>Thermovibrio</taxon>
    </lineage>
</organism>
<name>A0A420W5C8_9BACT</name>
<accession>A0A420W5C8</accession>
<keyword evidence="2" id="KW-1185">Reference proteome</keyword>
<evidence type="ECO:0000313" key="1">
    <source>
        <dbReference type="EMBL" id="RKQ59883.1"/>
    </source>
</evidence>
<dbReference type="Proteomes" id="UP000280881">
    <property type="component" value="Unassembled WGS sequence"/>
</dbReference>
<proteinExistence type="predicted"/>
<dbReference type="RefSeq" id="WP_121171938.1">
    <property type="nucleotide sequence ID" value="NZ_RBIE01000006.1"/>
</dbReference>
<gene>
    <name evidence="1" type="ORF">C7457_1668</name>
</gene>
<reference evidence="1 2" key="1">
    <citation type="submission" date="2018-10" db="EMBL/GenBank/DDBJ databases">
        <title>Genomic Encyclopedia of Type Strains, Phase IV (KMG-IV): sequencing the most valuable type-strain genomes for metagenomic binning, comparative biology and taxonomic classification.</title>
        <authorList>
            <person name="Goeker M."/>
        </authorList>
    </citation>
    <scope>NUCLEOTIDE SEQUENCE [LARGE SCALE GENOMIC DNA]</scope>
    <source>
        <strain evidence="1 2">DSM 15521</strain>
    </source>
</reference>
<comment type="caution">
    <text evidence="1">The sequence shown here is derived from an EMBL/GenBank/DDBJ whole genome shotgun (WGS) entry which is preliminary data.</text>
</comment>
<dbReference type="AlphaFoldDB" id="A0A420W5C8"/>
<dbReference type="EMBL" id="RBIE01000006">
    <property type="protein sequence ID" value="RKQ59883.1"/>
    <property type="molecule type" value="Genomic_DNA"/>
</dbReference>